<name>A0A6A6U5C9_9PEZI</name>
<protein>
    <submittedName>
        <fullName evidence="2">Uncharacterized protein</fullName>
    </submittedName>
</protein>
<gene>
    <name evidence="2" type="ORF">BT63DRAFT_310220</name>
</gene>
<keyword evidence="1" id="KW-0472">Membrane</keyword>
<dbReference type="EMBL" id="MU004238">
    <property type="protein sequence ID" value="KAF2666493.1"/>
    <property type="molecule type" value="Genomic_DNA"/>
</dbReference>
<reference evidence="2" key="1">
    <citation type="journal article" date="2020" name="Stud. Mycol.">
        <title>101 Dothideomycetes genomes: a test case for predicting lifestyles and emergence of pathogens.</title>
        <authorList>
            <person name="Haridas S."/>
            <person name="Albert R."/>
            <person name="Binder M."/>
            <person name="Bloem J."/>
            <person name="Labutti K."/>
            <person name="Salamov A."/>
            <person name="Andreopoulos B."/>
            <person name="Baker S."/>
            <person name="Barry K."/>
            <person name="Bills G."/>
            <person name="Bluhm B."/>
            <person name="Cannon C."/>
            <person name="Castanera R."/>
            <person name="Culley D."/>
            <person name="Daum C."/>
            <person name="Ezra D."/>
            <person name="Gonzalez J."/>
            <person name="Henrissat B."/>
            <person name="Kuo A."/>
            <person name="Liang C."/>
            <person name="Lipzen A."/>
            <person name="Lutzoni F."/>
            <person name="Magnuson J."/>
            <person name="Mondo S."/>
            <person name="Nolan M."/>
            <person name="Ohm R."/>
            <person name="Pangilinan J."/>
            <person name="Park H.-J."/>
            <person name="Ramirez L."/>
            <person name="Alfaro M."/>
            <person name="Sun H."/>
            <person name="Tritt A."/>
            <person name="Yoshinaga Y."/>
            <person name="Zwiers L.-H."/>
            <person name="Turgeon B."/>
            <person name="Goodwin S."/>
            <person name="Spatafora J."/>
            <person name="Crous P."/>
            <person name="Grigoriev I."/>
        </authorList>
    </citation>
    <scope>NUCLEOTIDE SEQUENCE</scope>
    <source>
        <strain evidence="2">CBS 115976</strain>
    </source>
</reference>
<dbReference type="Proteomes" id="UP000799302">
    <property type="component" value="Unassembled WGS sequence"/>
</dbReference>
<keyword evidence="1" id="KW-1133">Transmembrane helix</keyword>
<evidence type="ECO:0000256" key="1">
    <source>
        <dbReference type="SAM" id="Phobius"/>
    </source>
</evidence>
<evidence type="ECO:0000313" key="2">
    <source>
        <dbReference type="EMBL" id="KAF2666493.1"/>
    </source>
</evidence>
<dbReference type="AlphaFoldDB" id="A0A6A6U5C9"/>
<feature type="transmembrane region" description="Helical" evidence="1">
    <location>
        <begin position="213"/>
        <end position="236"/>
    </location>
</feature>
<proteinExistence type="predicted"/>
<accession>A0A6A6U5C9</accession>
<keyword evidence="3" id="KW-1185">Reference proteome</keyword>
<keyword evidence="1" id="KW-0812">Transmembrane</keyword>
<evidence type="ECO:0000313" key="3">
    <source>
        <dbReference type="Proteomes" id="UP000799302"/>
    </source>
</evidence>
<sequence length="300" mass="33963">MPLHEDLINLAMRTLPALISFRHFVPRYFLSPKKKAVKGGRGVLKMSMFFTSSVGVAVLDMYSRNKSIRSRYTRFEGASRFSYKIYGVDATRLLWAVHLGSYYPSVSVDSFDMLFSPGKITADEMVEKIGAYAADDGVSTPSLGFDAAPQLPSVKAFLFPTQVDAFDVGQRREFIAIWVLDSCVGRRFLYGDVLEQFAFEVFRKLRELGGVIALFYIIFIVIIIVGFVGRSIALYLQGSRRLGNICLLYMGRNSKKMSKPLGRMQARDGAINETLEFLRANRSMQELSVCEEDDWKVKRE</sequence>
<organism evidence="2 3">
    <name type="scientific">Microthyrium microscopicum</name>
    <dbReference type="NCBI Taxonomy" id="703497"/>
    <lineage>
        <taxon>Eukaryota</taxon>
        <taxon>Fungi</taxon>
        <taxon>Dikarya</taxon>
        <taxon>Ascomycota</taxon>
        <taxon>Pezizomycotina</taxon>
        <taxon>Dothideomycetes</taxon>
        <taxon>Dothideomycetes incertae sedis</taxon>
        <taxon>Microthyriales</taxon>
        <taxon>Microthyriaceae</taxon>
        <taxon>Microthyrium</taxon>
    </lineage>
</organism>